<name>A0A1G7AQ90_9RHOB</name>
<dbReference type="Proteomes" id="UP000199344">
    <property type="component" value="Unassembled WGS sequence"/>
</dbReference>
<dbReference type="EMBL" id="FNAH01000004">
    <property type="protein sequence ID" value="SDE16165.1"/>
    <property type="molecule type" value="Genomic_DNA"/>
</dbReference>
<dbReference type="AlphaFoldDB" id="A0A1G7AQ90"/>
<proteinExistence type="predicted"/>
<evidence type="ECO:0000313" key="2">
    <source>
        <dbReference type="Proteomes" id="UP000199344"/>
    </source>
</evidence>
<reference evidence="1 2" key="1">
    <citation type="submission" date="2016-10" db="EMBL/GenBank/DDBJ databases">
        <authorList>
            <person name="de Groot N.N."/>
        </authorList>
    </citation>
    <scope>NUCLEOTIDE SEQUENCE [LARGE SCALE GENOMIC DNA]</scope>
    <source>
        <strain evidence="1 2">DSM 22220</strain>
    </source>
</reference>
<keyword evidence="2" id="KW-1185">Reference proteome</keyword>
<protein>
    <submittedName>
        <fullName evidence="1">Uncharacterized protein</fullName>
    </submittedName>
</protein>
<gene>
    <name evidence="1" type="ORF">SAMN05421538_104196</name>
</gene>
<sequence length="95" mass="10070">MLIYVAETTASSATLQSTIRTAQQSSGGRLYVISSDGGAAPQGAQILHGPEDLAAIRDMLSQSDSLFASAWFSRRQDKARAGDGESWDTGDFDCP</sequence>
<organism evidence="1 2">
    <name type="scientific">Paracoccus isoporae</name>
    <dbReference type="NCBI Taxonomy" id="591205"/>
    <lineage>
        <taxon>Bacteria</taxon>
        <taxon>Pseudomonadati</taxon>
        <taxon>Pseudomonadota</taxon>
        <taxon>Alphaproteobacteria</taxon>
        <taxon>Rhodobacterales</taxon>
        <taxon>Paracoccaceae</taxon>
        <taxon>Paracoccus</taxon>
    </lineage>
</organism>
<accession>A0A1G7AQ90</accession>
<dbReference type="STRING" id="591205.SAMN05421538_104196"/>
<evidence type="ECO:0000313" key="1">
    <source>
        <dbReference type="EMBL" id="SDE16165.1"/>
    </source>
</evidence>